<protein>
    <submittedName>
        <fullName evidence="1">Uncharacterized protein</fullName>
    </submittedName>
</protein>
<reference evidence="1" key="1">
    <citation type="submission" date="2020-03" db="EMBL/GenBank/DDBJ databases">
        <authorList>
            <person name="Weist P."/>
        </authorList>
    </citation>
    <scope>NUCLEOTIDE SEQUENCE</scope>
</reference>
<accession>A0A9N7TZB7</accession>
<comment type="caution">
    <text evidence="1">The sequence shown here is derived from an EMBL/GenBank/DDBJ whole genome shotgun (WGS) entry which is preliminary data.</text>
</comment>
<keyword evidence="2" id="KW-1185">Reference proteome</keyword>
<dbReference type="Proteomes" id="UP001153269">
    <property type="component" value="Unassembled WGS sequence"/>
</dbReference>
<evidence type="ECO:0000313" key="1">
    <source>
        <dbReference type="EMBL" id="CAB1421181.1"/>
    </source>
</evidence>
<gene>
    <name evidence="1" type="ORF">PLEPLA_LOCUS9063</name>
</gene>
<dbReference type="AlphaFoldDB" id="A0A9N7TZB7"/>
<evidence type="ECO:0000313" key="2">
    <source>
        <dbReference type="Proteomes" id="UP001153269"/>
    </source>
</evidence>
<proteinExistence type="predicted"/>
<dbReference type="EMBL" id="CADEAL010000509">
    <property type="protein sequence ID" value="CAB1421181.1"/>
    <property type="molecule type" value="Genomic_DNA"/>
</dbReference>
<sequence length="121" mass="13616">MPLPETGKLLIYKKGEEEAWKCVQGSGSQRGEARTLTELSNISTVHRAPREHQGIVVFVALGSCCIHWERQHRDPVPVDPHRHPRFTCQSAETPLAPARHHLPRGSFRRGQNEQLAALLTL</sequence>
<organism evidence="1 2">
    <name type="scientific">Pleuronectes platessa</name>
    <name type="common">European plaice</name>
    <dbReference type="NCBI Taxonomy" id="8262"/>
    <lineage>
        <taxon>Eukaryota</taxon>
        <taxon>Metazoa</taxon>
        <taxon>Chordata</taxon>
        <taxon>Craniata</taxon>
        <taxon>Vertebrata</taxon>
        <taxon>Euteleostomi</taxon>
        <taxon>Actinopterygii</taxon>
        <taxon>Neopterygii</taxon>
        <taxon>Teleostei</taxon>
        <taxon>Neoteleostei</taxon>
        <taxon>Acanthomorphata</taxon>
        <taxon>Carangaria</taxon>
        <taxon>Pleuronectiformes</taxon>
        <taxon>Pleuronectoidei</taxon>
        <taxon>Pleuronectidae</taxon>
        <taxon>Pleuronectes</taxon>
    </lineage>
</organism>
<name>A0A9N7TZB7_PLEPL</name>